<dbReference type="RefSeq" id="WP_159980705.1">
    <property type="nucleotide sequence ID" value="NZ_BLIV01000010.1"/>
</dbReference>
<proteinExistence type="predicted"/>
<dbReference type="Proteomes" id="UP000436522">
    <property type="component" value="Unassembled WGS sequence"/>
</dbReference>
<keyword evidence="1" id="KW-0812">Transmembrane</keyword>
<evidence type="ECO:0000313" key="3">
    <source>
        <dbReference type="Proteomes" id="UP000436522"/>
    </source>
</evidence>
<organism evidence="2 3">
    <name type="scientific">Roseobacter cerasinus</name>
    <dbReference type="NCBI Taxonomy" id="2602289"/>
    <lineage>
        <taxon>Bacteria</taxon>
        <taxon>Pseudomonadati</taxon>
        <taxon>Pseudomonadota</taxon>
        <taxon>Alphaproteobacteria</taxon>
        <taxon>Rhodobacterales</taxon>
        <taxon>Roseobacteraceae</taxon>
        <taxon>Roseobacter</taxon>
    </lineage>
</organism>
<accession>A0A640VY10</accession>
<gene>
    <name evidence="2" type="ORF">So717_40130</name>
</gene>
<keyword evidence="1" id="KW-0472">Membrane</keyword>
<dbReference type="OrthoDB" id="7875917at2"/>
<evidence type="ECO:0000256" key="1">
    <source>
        <dbReference type="SAM" id="Phobius"/>
    </source>
</evidence>
<feature type="transmembrane region" description="Helical" evidence="1">
    <location>
        <begin position="24"/>
        <end position="46"/>
    </location>
</feature>
<evidence type="ECO:0000313" key="2">
    <source>
        <dbReference type="EMBL" id="GFE52260.1"/>
    </source>
</evidence>
<keyword evidence="1" id="KW-1133">Transmembrane helix</keyword>
<comment type="caution">
    <text evidence="2">The sequence shown here is derived from an EMBL/GenBank/DDBJ whole genome shotgun (WGS) entry which is preliminary data.</text>
</comment>
<dbReference type="EMBL" id="BLIV01000010">
    <property type="protein sequence ID" value="GFE52260.1"/>
    <property type="molecule type" value="Genomic_DNA"/>
</dbReference>
<sequence>MTDRALSEEAMLISLRDIQMPTEAAGGIAADLAVAVGLASLIALLVSGLLRALSLKCAEPASLSPADRLDQTRHLPAAERRVEQLHLLRSLAPERYAELRGAIYEPGGGIAPSALEAELRRHV</sequence>
<reference evidence="2 3" key="1">
    <citation type="submission" date="2019-12" db="EMBL/GenBank/DDBJ databases">
        <title>Roseobacter cerasinus sp. nov., isolated from seawater around aquaculture.</title>
        <authorList>
            <person name="Muramatsu S."/>
            <person name="Takabe Y."/>
            <person name="Mori K."/>
            <person name="Takaichi S."/>
            <person name="Hanada S."/>
        </authorList>
    </citation>
    <scope>NUCLEOTIDE SEQUENCE [LARGE SCALE GENOMIC DNA]</scope>
    <source>
        <strain evidence="2 3">AI77</strain>
    </source>
</reference>
<protein>
    <submittedName>
        <fullName evidence="2">Uncharacterized protein</fullName>
    </submittedName>
</protein>
<dbReference type="AlphaFoldDB" id="A0A640VY10"/>
<keyword evidence="3" id="KW-1185">Reference proteome</keyword>
<name>A0A640VY10_9RHOB</name>